<evidence type="ECO:0000313" key="3">
    <source>
        <dbReference type="Proteomes" id="UP001596310"/>
    </source>
</evidence>
<dbReference type="PANTHER" id="PTHR11106">
    <property type="entry name" value="GANGLIOSIDE INDUCED DIFFERENTIATION ASSOCIATED PROTEIN 2-RELATED"/>
    <property type="match status" value="1"/>
</dbReference>
<dbReference type="RefSeq" id="WP_164511057.1">
    <property type="nucleotide sequence ID" value="NZ_JBHSSM010000005.1"/>
</dbReference>
<dbReference type="InterPro" id="IPR002589">
    <property type="entry name" value="Macro_dom"/>
</dbReference>
<reference evidence="3" key="1">
    <citation type="journal article" date="2019" name="Int. J. Syst. Evol. Microbiol.">
        <title>The Global Catalogue of Microorganisms (GCM) 10K type strain sequencing project: providing services to taxonomists for standard genome sequencing and annotation.</title>
        <authorList>
            <consortium name="The Broad Institute Genomics Platform"/>
            <consortium name="The Broad Institute Genome Sequencing Center for Infectious Disease"/>
            <person name="Wu L."/>
            <person name="Ma J."/>
        </authorList>
    </citation>
    <scope>NUCLEOTIDE SEQUENCE [LARGE SCALE GENOMIC DNA]</scope>
    <source>
        <strain evidence="3">CCM 8897</strain>
    </source>
</reference>
<comment type="caution">
    <text evidence="2">The sequence shown here is derived from an EMBL/GenBank/DDBJ whole genome shotgun (WGS) entry which is preliminary data.</text>
</comment>
<dbReference type="Pfam" id="PF01661">
    <property type="entry name" value="Macro"/>
    <property type="match status" value="1"/>
</dbReference>
<sequence>MTEALVLTTGQLELRVYQGDLTQVHADAIVNAANPAMNPGGGVDGAINLAAGPRLAPLQRSLGPLAVGAAVLTPGFDLPAKFIIHTVGPIYRPEAHARVSQQLQQCYQSCLDLAAAQELTSIAFPAISTGVYGFPIGLSLPLVASVLRTFGRQPSSIRRVDLVCFKTAAAASYQEYFAVDFGETIFR</sequence>
<keyword evidence="3" id="KW-1185">Reference proteome</keyword>
<dbReference type="Proteomes" id="UP001596310">
    <property type="component" value="Unassembled WGS sequence"/>
</dbReference>
<dbReference type="EMBL" id="JBHSSM010000005">
    <property type="protein sequence ID" value="MFC6314230.1"/>
    <property type="molecule type" value="Genomic_DNA"/>
</dbReference>
<evidence type="ECO:0000313" key="2">
    <source>
        <dbReference type="EMBL" id="MFC6314230.1"/>
    </source>
</evidence>
<dbReference type="PANTHER" id="PTHR11106:SF27">
    <property type="entry name" value="MACRO DOMAIN-CONTAINING PROTEIN"/>
    <property type="match status" value="1"/>
</dbReference>
<accession>A0ABW1UN42</accession>
<dbReference type="InterPro" id="IPR043472">
    <property type="entry name" value="Macro_dom-like"/>
</dbReference>
<proteinExistence type="predicted"/>
<organism evidence="2 3">
    <name type="scientific">Lapidilactobacillus achengensis</name>
    <dbReference type="NCBI Taxonomy" id="2486000"/>
    <lineage>
        <taxon>Bacteria</taxon>
        <taxon>Bacillati</taxon>
        <taxon>Bacillota</taxon>
        <taxon>Bacilli</taxon>
        <taxon>Lactobacillales</taxon>
        <taxon>Lactobacillaceae</taxon>
        <taxon>Lapidilactobacillus</taxon>
    </lineage>
</organism>
<feature type="domain" description="Macro" evidence="1">
    <location>
        <begin position="1"/>
        <end position="181"/>
    </location>
</feature>
<protein>
    <submittedName>
        <fullName evidence="2">Macro domain-containing protein</fullName>
    </submittedName>
</protein>
<gene>
    <name evidence="2" type="ORF">ACFQHW_01420</name>
</gene>
<dbReference type="Gene3D" id="3.40.220.10">
    <property type="entry name" value="Leucine Aminopeptidase, subunit E, domain 1"/>
    <property type="match status" value="1"/>
</dbReference>
<dbReference type="SUPFAM" id="SSF52949">
    <property type="entry name" value="Macro domain-like"/>
    <property type="match status" value="1"/>
</dbReference>
<dbReference type="SMART" id="SM00506">
    <property type="entry name" value="A1pp"/>
    <property type="match status" value="1"/>
</dbReference>
<evidence type="ECO:0000259" key="1">
    <source>
        <dbReference type="PROSITE" id="PS51154"/>
    </source>
</evidence>
<name>A0ABW1UN42_9LACO</name>
<dbReference type="PROSITE" id="PS51154">
    <property type="entry name" value="MACRO"/>
    <property type="match status" value="1"/>
</dbReference>